<dbReference type="EMBL" id="FNVB01000007">
    <property type="protein sequence ID" value="SEG86603.1"/>
    <property type="molecule type" value="Genomic_DNA"/>
</dbReference>
<dbReference type="GO" id="GO:0044877">
    <property type="term" value="F:protein-containing complex binding"/>
    <property type="evidence" value="ECO:0007669"/>
    <property type="project" value="TreeGrafter"/>
</dbReference>
<dbReference type="Gene3D" id="3.40.50.720">
    <property type="entry name" value="NAD(P)-binding Rossmann-like Domain"/>
    <property type="match status" value="1"/>
</dbReference>
<sequence length="250" mass="26861">MRILVTGATGTLGQQVVPALQAAGHDVVRMSRRAAPDAGWRQADLATGEGLDGAVRDVDAIAHLASSPYKGKYTQRTDVDGTQRLRDAARRAGVGHLLFASIVGIDDIPWKFFRQKLAGEELVRDGVPWSIVRATQFHPAIDMVLSGAARLPLMPVPSQVPGQPVDPAVVARVIAENLAAGPSKQITNVCGPEVLTFKELATAWLEARGRRRPQLPLHVPGALGKAFRAGALTLPDQPTEGPTWHDWLHQ</sequence>
<accession>A0A1H6DPA7</accession>
<evidence type="ECO:0000313" key="2">
    <source>
        <dbReference type="EMBL" id="SEG86603.1"/>
    </source>
</evidence>
<name>A0A1H6DPA7_9PSEU</name>
<evidence type="ECO:0000259" key="1">
    <source>
        <dbReference type="Pfam" id="PF01370"/>
    </source>
</evidence>
<dbReference type="Proteomes" id="UP000199690">
    <property type="component" value="Unassembled WGS sequence"/>
</dbReference>
<evidence type="ECO:0000313" key="5">
    <source>
        <dbReference type="Proteomes" id="UP000236729"/>
    </source>
</evidence>
<keyword evidence="4" id="KW-1185">Reference proteome</keyword>
<evidence type="ECO:0000313" key="3">
    <source>
        <dbReference type="EMBL" id="SFE99697.1"/>
    </source>
</evidence>
<feature type="domain" description="NAD-dependent epimerase/dehydratase" evidence="1">
    <location>
        <begin position="3"/>
        <end position="101"/>
    </location>
</feature>
<evidence type="ECO:0000313" key="4">
    <source>
        <dbReference type="Proteomes" id="UP000199690"/>
    </source>
</evidence>
<dbReference type="PANTHER" id="PTHR12126:SF11">
    <property type="entry name" value="NADH DEHYDROGENASE [UBIQUINONE] 1 ALPHA SUBCOMPLEX SUBUNIT 9, MITOCHONDRIAL"/>
    <property type="match status" value="1"/>
</dbReference>
<dbReference type="SMR" id="A0A1H6DPA7"/>
<reference evidence="4 5" key="2">
    <citation type="submission" date="2016-10" db="EMBL/GenBank/DDBJ databases">
        <authorList>
            <person name="Varghese N."/>
            <person name="Submissions S."/>
        </authorList>
    </citation>
    <scope>NUCLEOTIDE SEQUENCE [LARGE SCALE GENOMIC DNA]</scope>
    <source>
        <strain evidence="5">ATCC 20501</strain>
        <strain evidence="3 4">CGMCC 4.3529</strain>
    </source>
</reference>
<dbReference type="Proteomes" id="UP000236729">
    <property type="component" value="Unassembled WGS sequence"/>
</dbReference>
<dbReference type="InterPro" id="IPR051207">
    <property type="entry name" value="ComplexI_NDUFA9_subunit"/>
</dbReference>
<dbReference type="Pfam" id="PF01370">
    <property type="entry name" value="Epimerase"/>
    <property type="match status" value="1"/>
</dbReference>
<accession>A0A1I2F4B7</accession>
<dbReference type="SUPFAM" id="SSF51735">
    <property type="entry name" value="NAD(P)-binding Rossmann-fold domains"/>
    <property type="match status" value="1"/>
</dbReference>
<dbReference type="EMBL" id="FOME01000017">
    <property type="protein sequence ID" value="SFE99697.1"/>
    <property type="molecule type" value="Genomic_DNA"/>
</dbReference>
<protein>
    <submittedName>
        <fullName evidence="2">Uncharacterized conserved protein YbjT, contains NAD(P)-binding and DUF2867 domains</fullName>
    </submittedName>
</protein>
<reference evidence="2" key="1">
    <citation type="submission" date="2016-10" db="EMBL/GenBank/DDBJ databases">
        <authorList>
            <person name="de Groot N.N."/>
        </authorList>
    </citation>
    <scope>NUCLEOTIDE SEQUENCE [LARGE SCALE GENOMIC DNA]</scope>
    <source>
        <strain evidence="2">ATCC 20501</strain>
    </source>
</reference>
<gene>
    <name evidence="2" type="ORF">SAMN02982929_04641</name>
    <name evidence="3" type="ORF">SAMN05216506_11751</name>
</gene>
<dbReference type="RefSeq" id="WP_235863844.1">
    <property type="nucleotide sequence ID" value="NZ_FNVB01000007.1"/>
</dbReference>
<dbReference type="InterPro" id="IPR001509">
    <property type="entry name" value="Epimerase_deHydtase"/>
</dbReference>
<dbReference type="InterPro" id="IPR036291">
    <property type="entry name" value="NAD(P)-bd_dom_sf"/>
</dbReference>
<organism evidence="2 5">
    <name type="scientific">Saccharopolyspora kobensis</name>
    <dbReference type="NCBI Taxonomy" id="146035"/>
    <lineage>
        <taxon>Bacteria</taxon>
        <taxon>Bacillati</taxon>
        <taxon>Actinomycetota</taxon>
        <taxon>Actinomycetes</taxon>
        <taxon>Pseudonocardiales</taxon>
        <taxon>Pseudonocardiaceae</taxon>
        <taxon>Saccharopolyspora</taxon>
    </lineage>
</organism>
<dbReference type="PANTHER" id="PTHR12126">
    <property type="entry name" value="NADH-UBIQUINONE OXIDOREDUCTASE 39 KDA SUBUNIT-RELATED"/>
    <property type="match status" value="1"/>
</dbReference>
<dbReference type="AlphaFoldDB" id="A0A1H6DPA7"/>
<proteinExistence type="predicted"/>